<organism evidence="2 3">
    <name type="scientific">Takifugu bimaculatus</name>
    <dbReference type="NCBI Taxonomy" id="433685"/>
    <lineage>
        <taxon>Eukaryota</taxon>
        <taxon>Metazoa</taxon>
        <taxon>Chordata</taxon>
        <taxon>Craniata</taxon>
        <taxon>Vertebrata</taxon>
        <taxon>Euteleostomi</taxon>
        <taxon>Actinopterygii</taxon>
        <taxon>Neopterygii</taxon>
        <taxon>Teleostei</taxon>
        <taxon>Neoteleostei</taxon>
        <taxon>Acanthomorphata</taxon>
        <taxon>Eupercaria</taxon>
        <taxon>Tetraodontiformes</taxon>
        <taxon>Tetradontoidea</taxon>
        <taxon>Tetraodontidae</taxon>
        <taxon>Takifugu</taxon>
    </lineage>
</organism>
<dbReference type="GO" id="GO:1990234">
    <property type="term" value="C:transferase complex"/>
    <property type="evidence" value="ECO:0007669"/>
    <property type="project" value="TreeGrafter"/>
</dbReference>
<keyword evidence="3" id="KW-1185">Reference proteome</keyword>
<dbReference type="Gene3D" id="1.10.600.10">
    <property type="entry name" value="Farnesyl Diphosphate Synthase"/>
    <property type="match status" value="1"/>
</dbReference>
<dbReference type="InterPro" id="IPR008949">
    <property type="entry name" value="Isoprenoid_synthase_dom_sf"/>
</dbReference>
<evidence type="ECO:0000313" key="3">
    <source>
        <dbReference type="Proteomes" id="UP000516260"/>
    </source>
</evidence>
<dbReference type="PANTHER" id="PTHR12001:SF55">
    <property type="entry name" value="ALL TRANS-POLYPRENYL-DIPHOSPHATE SYNTHASE PDSS2"/>
    <property type="match status" value="1"/>
</dbReference>
<comment type="similarity">
    <text evidence="1">Belongs to the FPP/GGPP synthase family.</text>
</comment>
<dbReference type="AlphaFoldDB" id="A0A4Z2BUI8"/>
<dbReference type="InterPro" id="IPR000092">
    <property type="entry name" value="Polyprenyl_synt"/>
</dbReference>
<dbReference type="GO" id="GO:0008299">
    <property type="term" value="P:isoprenoid biosynthetic process"/>
    <property type="evidence" value="ECO:0007669"/>
    <property type="project" value="InterPro"/>
</dbReference>
<evidence type="ECO:0008006" key="4">
    <source>
        <dbReference type="Google" id="ProtNLM"/>
    </source>
</evidence>
<proteinExistence type="inferred from homology"/>
<reference evidence="2 3" key="1">
    <citation type="submission" date="2019-04" db="EMBL/GenBank/DDBJ databases">
        <title>The sequence and de novo assembly of Takifugu bimaculatus genome using PacBio and Hi-C technologies.</title>
        <authorList>
            <person name="Xu P."/>
            <person name="Liu B."/>
            <person name="Zhou Z."/>
        </authorList>
    </citation>
    <scope>NUCLEOTIDE SEQUENCE [LARGE SCALE GENOMIC DNA]</scope>
    <source>
        <strain evidence="2">TB-2018</strain>
        <tissue evidence="2">Muscle</tissue>
    </source>
</reference>
<dbReference type="PANTHER" id="PTHR12001">
    <property type="entry name" value="GERANYLGERANYL PYROPHOSPHATE SYNTHASE"/>
    <property type="match status" value="1"/>
</dbReference>
<protein>
    <recommendedName>
        <fullName evidence="4">Decaprenyl-diphosphate synthase subunit 2</fullName>
    </recommendedName>
</protein>
<keyword evidence="1" id="KW-0808">Transferase</keyword>
<dbReference type="GO" id="GO:0005739">
    <property type="term" value="C:mitochondrion"/>
    <property type="evidence" value="ECO:0007669"/>
    <property type="project" value="TreeGrafter"/>
</dbReference>
<accession>A0A4Z2BUI8</accession>
<dbReference type="Proteomes" id="UP000516260">
    <property type="component" value="Chromosome 18"/>
</dbReference>
<dbReference type="GO" id="GO:0006744">
    <property type="term" value="P:ubiquinone biosynthetic process"/>
    <property type="evidence" value="ECO:0007669"/>
    <property type="project" value="TreeGrafter"/>
</dbReference>
<evidence type="ECO:0000256" key="1">
    <source>
        <dbReference type="RuleBase" id="RU004466"/>
    </source>
</evidence>
<dbReference type="GO" id="GO:0004659">
    <property type="term" value="F:prenyltransferase activity"/>
    <property type="evidence" value="ECO:0007669"/>
    <property type="project" value="InterPro"/>
</dbReference>
<comment type="caution">
    <text evidence="2">The sequence shown here is derived from an EMBL/GenBank/DDBJ whole genome shotgun (WGS) entry which is preliminary data.</text>
</comment>
<name>A0A4Z2BUI8_9TELE</name>
<dbReference type="Pfam" id="PF00348">
    <property type="entry name" value="polyprenyl_synt"/>
    <property type="match status" value="1"/>
</dbReference>
<sequence>MFLAKCPRLSCKVLSGRGHRTLSLFSSPGPSNWNKVVSDAEKIVGYPTSFMSLRCLLSDELSNVAMHVRKLVGTQHPLLNTARGFVYDSKNNLQMRGLIVLLLSKAAGPSHAASGLLTQDMVSGIYPSQRNLAEITELIHTAFLVHRGIVNLKEWTVSDGPLKDMQFGNKMAVLSGDFLLANACTGLAQLDNTKVVELISSAIGDVVQGLYYENCNSSENSLHQAVDMAMWEEQAFLSHGALMAKSCQAALELAKHDKESQSLAYKYGKHLSLGHKVSPLSVQSVQTWIKWLCYTYE</sequence>
<gene>
    <name evidence="2" type="ORF">fugu_016977</name>
</gene>
<dbReference type="SUPFAM" id="SSF48576">
    <property type="entry name" value="Terpenoid synthases"/>
    <property type="match status" value="1"/>
</dbReference>
<evidence type="ECO:0000313" key="2">
    <source>
        <dbReference type="EMBL" id="TNM95894.1"/>
    </source>
</evidence>
<dbReference type="EMBL" id="SWLE01000010">
    <property type="protein sequence ID" value="TNM95894.1"/>
    <property type="molecule type" value="Genomic_DNA"/>
</dbReference>